<keyword evidence="2" id="KW-0548">Nucleotidyltransferase</keyword>
<dbReference type="InterPro" id="IPR001584">
    <property type="entry name" value="Integrase_cat-core"/>
</dbReference>
<dbReference type="SUPFAM" id="SSF56672">
    <property type="entry name" value="DNA/RNA polymerases"/>
    <property type="match status" value="1"/>
</dbReference>
<dbReference type="GO" id="GO:0003964">
    <property type="term" value="F:RNA-directed DNA polymerase activity"/>
    <property type="evidence" value="ECO:0007669"/>
    <property type="project" value="UniProtKB-KW"/>
</dbReference>
<evidence type="ECO:0000259" key="7">
    <source>
        <dbReference type="PROSITE" id="PS50175"/>
    </source>
</evidence>
<dbReference type="PROSITE" id="PS50175">
    <property type="entry name" value="ASP_PROT_RETROV"/>
    <property type="match status" value="1"/>
</dbReference>
<feature type="domain" description="Integrase catalytic" evidence="8">
    <location>
        <begin position="1410"/>
        <end position="1612"/>
    </location>
</feature>
<dbReference type="PANTHER" id="PTHR47331:SF1">
    <property type="entry name" value="GAG-LIKE PROTEIN"/>
    <property type="match status" value="1"/>
</dbReference>
<dbReference type="PANTHER" id="PTHR47331">
    <property type="entry name" value="PHD-TYPE DOMAIN-CONTAINING PROTEIN"/>
    <property type="match status" value="1"/>
</dbReference>
<dbReference type="GO" id="GO:0006508">
    <property type="term" value="P:proteolysis"/>
    <property type="evidence" value="ECO:0007669"/>
    <property type="project" value="InterPro"/>
</dbReference>
<dbReference type="InterPro" id="IPR005312">
    <property type="entry name" value="DUF1759"/>
</dbReference>
<dbReference type="EMBL" id="HBUF01353850">
    <property type="protein sequence ID" value="CAG6716035.1"/>
    <property type="molecule type" value="Transcribed_RNA"/>
</dbReference>
<evidence type="ECO:0000256" key="1">
    <source>
        <dbReference type="ARBA" id="ARBA00022679"/>
    </source>
</evidence>
<dbReference type="SUPFAM" id="SSF53098">
    <property type="entry name" value="Ribonuclease H-like"/>
    <property type="match status" value="1"/>
</dbReference>
<dbReference type="InterPro" id="IPR043502">
    <property type="entry name" value="DNA/RNA_pol_sf"/>
</dbReference>
<protein>
    <recommendedName>
        <fullName evidence="10">Endonuclease</fullName>
    </recommendedName>
</protein>
<dbReference type="InterPro" id="IPR036397">
    <property type="entry name" value="RNaseH_sf"/>
</dbReference>
<dbReference type="InterPro" id="IPR012337">
    <property type="entry name" value="RNaseH-like_sf"/>
</dbReference>
<dbReference type="InterPro" id="IPR001969">
    <property type="entry name" value="Aspartic_peptidase_AS"/>
</dbReference>
<dbReference type="InterPro" id="IPR021109">
    <property type="entry name" value="Peptidase_aspartic_dom_sf"/>
</dbReference>
<organism evidence="9">
    <name type="scientific">Cacopsylla melanoneura</name>
    <dbReference type="NCBI Taxonomy" id="428564"/>
    <lineage>
        <taxon>Eukaryota</taxon>
        <taxon>Metazoa</taxon>
        <taxon>Ecdysozoa</taxon>
        <taxon>Arthropoda</taxon>
        <taxon>Hexapoda</taxon>
        <taxon>Insecta</taxon>
        <taxon>Pterygota</taxon>
        <taxon>Neoptera</taxon>
        <taxon>Paraneoptera</taxon>
        <taxon>Hemiptera</taxon>
        <taxon>Sternorrhyncha</taxon>
        <taxon>Psylloidea</taxon>
        <taxon>Psyllidae</taxon>
        <taxon>Psyllinae</taxon>
        <taxon>Cacopsylla</taxon>
    </lineage>
</organism>
<keyword evidence="5" id="KW-0378">Hydrolase</keyword>
<dbReference type="Gene3D" id="3.30.70.270">
    <property type="match status" value="1"/>
</dbReference>
<name>A0A8D8UZ49_9HEMI</name>
<keyword evidence="1" id="KW-0808">Transferase</keyword>
<dbReference type="GO" id="GO:0003676">
    <property type="term" value="F:nucleic acid binding"/>
    <property type="evidence" value="ECO:0007669"/>
    <property type="project" value="InterPro"/>
</dbReference>
<dbReference type="Pfam" id="PF03564">
    <property type="entry name" value="DUF1759"/>
    <property type="match status" value="1"/>
</dbReference>
<keyword evidence="3" id="KW-0540">Nuclease</keyword>
<dbReference type="CDD" id="cd00303">
    <property type="entry name" value="retropepsin_like"/>
    <property type="match status" value="1"/>
</dbReference>
<dbReference type="Gene3D" id="2.40.70.10">
    <property type="entry name" value="Acid Proteases"/>
    <property type="match status" value="1"/>
</dbReference>
<dbReference type="Pfam" id="PF05380">
    <property type="entry name" value="Peptidase_A17"/>
    <property type="match status" value="1"/>
</dbReference>
<keyword evidence="4" id="KW-0255">Endonuclease</keyword>
<evidence type="ECO:0000259" key="8">
    <source>
        <dbReference type="PROSITE" id="PS50994"/>
    </source>
</evidence>
<dbReference type="Gene3D" id="3.10.10.10">
    <property type="entry name" value="HIV Type 1 Reverse Transcriptase, subunit A, domain 1"/>
    <property type="match status" value="1"/>
</dbReference>
<proteinExistence type="predicted"/>
<dbReference type="GO" id="GO:0042575">
    <property type="term" value="C:DNA polymerase complex"/>
    <property type="evidence" value="ECO:0007669"/>
    <property type="project" value="UniProtKB-ARBA"/>
</dbReference>
<reference evidence="9" key="1">
    <citation type="submission" date="2021-05" db="EMBL/GenBank/DDBJ databases">
        <authorList>
            <person name="Alioto T."/>
            <person name="Alioto T."/>
            <person name="Gomez Garrido J."/>
        </authorList>
    </citation>
    <scope>NUCLEOTIDE SEQUENCE</scope>
</reference>
<feature type="domain" description="Peptidase A2" evidence="7">
    <location>
        <begin position="461"/>
        <end position="545"/>
    </location>
</feature>
<dbReference type="GO" id="GO:0004190">
    <property type="term" value="F:aspartic-type endopeptidase activity"/>
    <property type="evidence" value="ECO:0007669"/>
    <property type="project" value="InterPro"/>
</dbReference>
<dbReference type="Gene3D" id="3.30.420.10">
    <property type="entry name" value="Ribonuclease H-like superfamily/Ribonuclease H"/>
    <property type="match status" value="1"/>
</dbReference>
<dbReference type="PROSITE" id="PS50994">
    <property type="entry name" value="INTEGRASE"/>
    <property type="match status" value="1"/>
</dbReference>
<keyword evidence="6" id="KW-0695">RNA-directed DNA polymerase</keyword>
<dbReference type="InterPro" id="IPR008042">
    <property type="entry name" value="Retrotrans_Pao"/>
</dbReference>
<dbReference type="InterPro" id="IPR040676">
    <property type="entry name" value="DUF5641"/>
</dbReference>
<evidence type="ECO:0000256" key="4">
    <source>
        <dbReference type="ARBA" id="ARBA00022759"/>
    </source>
</evidence>
<dbReference type="Pfam" id="PF18701">
    <property type="entry name" value="DUF5641"/>
    <property type="match status" value="1"/>
</dbReference>
<evidence type="ECO:0000256" key="5">
    <source>
        <dbReference type="ARBA" id="ARBA00022801"/>
    </source>
</evidence>
<evidence type="ECO:0000256" key="6">
    <source>
        <dbReference type="ARBA" id="ARBA00022918"/>
    </source>
</evidence>
<accession>A0A8D8UZ49</accession>
<evidence type="ECO:0000313" key="9">
    <source>
        <dbReference type="EMBL" id="CAG6716035.1"/>
    </source>
</evidence>
<dbReference type="GO" id="GO:0015074">
    <property type="term" value="P:DNA integration"/>
    <property type="evidence" value="ECO:0007669"/>
    <property type="project" value="InterPro"/>
</dbReference>
<evidence type="ECO:0000256" key="2">
    <source>
        <dbReference type="ARBA" id="ARBA00022695"/>
    </source>
</evidence>
<dbReference type="GO" id="GO:0004519">
    <property type="term" value="F:endonuclease activity"/>
    <property type="evidence" value="ECO:0007669"/>
    <property type="project" value="UniProtKB-KW"/>
</dbReference>
<evidence type="ECO:0000256" key="3">
    <source>
        <dbReference type="ARBA" id="ARBA00022722"/>
    </source>
</evidence>
<dbReference type="PROSITE" id="PS00141">
    <property type="entry name" value="ASP_PROTEASE"/>
    <property type="match status" value="1"/>
</dbReference>
<dbReference type="InterPro" id="IPR043128">
    <property type="entry name" value="Rev_trsase/Diguanyl_cyclase"/>
</dbReference>
<dbReference type="InterPro" id="IPR001995">
    <property type="entry name" value="Peptidase_A2_cat"/>
</dbReference>
<evidence type="ECO:0008006" key="10">
    <source>
        <dbReference type="Google" id="ProtNLM"/>
    </source>
</evidence>
<sequence length="1732" mass="192988">MALPYIDQLTAAVKTRDRFFLKIQNAHDLITDDAKKDEFLIRAAQAEDAQQRFEKQLDLIIKLNTQVEADEEVDCSQNSTAFDALYYEVKARESALKASANPAALPQPVEPPPTKIKLPTINVPMFNGDVTTFPSFKSLYDQLIHRNSSLSDIQKFSYLKGYLSPTAASCIDHISFVPQNYPLAYKSVGDRYGNSRVLANAYLAQILKFHSLQTDQVRGLRNFLDVFHVNVESLKGLNINNLGEFILLQLGLKALDDKTRLEFEHDQKAGSMPKYPDLVKFVQHKCSVLDMAQDNASNKVVFANRKSLVTTNHHDHGNSSGRPPFNPSNIPDRRSSVFKCSVCNGAGHRIASCAKFLNLDPSHRIKKVKELKLCLACLSSTHFLPDCKSTYQCKQCRSTSHHSLLHDLDRPSKSTPNHSTALQATQSSYHTTNQVNISSSVVLLGTAIVQLQDKYGLWHPVRCILDSGSQISIMTQRLAHQLKLPWRASSLQVSGVGSDNPIRSKGEVNVNLLPHQHVVKPGMKPFDIQAIILPKIANNLASPVNSEIVHNFTHLPLADLTYVNSNFNRSIELLIGAEYYCQLLDNTTRIIVGNPSAVPSVLGWLLVGKCPTSSDQNQLHQSFFVTEDPLVSQLQKFWEIEELPQLRPQNPEEVECEKHFVDTHQRDESGKYVLRLPFKNLTPPDLGTNRDIALRRLASLDKKLSLNPEYKTLYEENLESYLEPGHMTLATNPSPYLLVHHGVYRATSSTTKLRVVFDPNIPGCSGGSLASSMLVGPKLQKEISNLLIHFRLNPVAITCDIQAMYRSILIHPEDRKFQHILWHAKGSKSITEYELTTCTFGLPPSPYQAQRVLQQLALDEGSAFPQAADVLTNDVYVDDIVTGAQTVQDAIELRNDLFSILEKGGFAVRKWASSHSAVLSDIPESLCEKPYSFSEGGEESIKILGLKWNPGTDSFFWEVNPPSLSSTITKRQVLSFVAAIYDCNGYLSPIIVWMKIFLQHLWLDSSLSWDTPLSENLHEKWVSFTSELSVVSKIQIPRHIILEGLESIHLVGFADASKAAYAAVVYLRTCDWHGQVKTYLLRAKTKVSPLKVLTINRLELCAALLLSKTIKSLAFLSNKLSINQIHLFSDSCVVLSWLKTPPHQLKTFVANRVIQILEITKPAQWRHVTTERNSADPASRGLSPTLLVTNGLWFKGPAFLKQPIEDWPLSSIDVPDQVPELKPTISLVTSADINPLIQTVERYSSLGKLQRVFAYVLRFIDGCRKRRSAVVSLSLVELDCALKAVIRITQASYLQEDLKSVKSGQPVGNNLCSLSPILNSAGILAVGGRLTNAPIPESAKHPTLIPQKCHLATLLVWHFHALTLHGGPKVVQSLLQQQYWIIGGRNLIRHQLSKCVKCIKTKPVFHQPMMADLPASRFAQGRAFLNVGVDLAGPFSLKSGPRRNSPIVKAYFAIFICMSVKAIHLELLSSLSTPCFLAALDRFIGRRGLPSAIYSDNGTNFQGAARHLSETHQFLSTYQDQISSHLLTREVSWIFNPPSAPNFGGLWEAGVKSVKKHLKHVLHDHSFNYEEFLTILISCESICNSRPLCALGVNPNDGVDVLTPGHFLTGAPLLARAETDVSETYIPPVKRWLLITQANQSFWKRWKADYLNTLIQRGKWTSGSENVKVGDVVIIRGDDSPPQQWPLGRVTEVLPGPDGVVRVTKVRTSRGELTRPAAKLAVLPMGESHDCK</sequence>